<reference evidence="5 6" key="1">
    <citation type="journal article" date="2012" name="Sci. Rep.">
        <title>Genomic perspectives on the evolution of fungal entomopathogenicity in Beauveria bassiana.</title>
        <authorList>
            <person name="Xiao G."/>
            <person name="Ying S.H."/>
            <person name="Zheng P."/>
            <person name="Wang Z.L."/>
            <person name="Zhang S."/>
            <person name="Xie X.Q."/>
            <person name="Shang Y."/>
            <person name="St Leger R.J."/>
            <person name="Zhao G.P."/>
            <person name="Wang C."/>
            <person name="Feng M.G."/>
        </authorList>
    </citation>
    <scope>NUCLEOTIDE SEQUENCE [LARGE SCALE GENOMIC DNA]</scope>
    <source>
        <strain evidence="5 6">ARSEF 2860</strain>
    </source>
</reference>
<comment type="cofactor">
    <cofactor evidence="1">
        <name>FAD</name>
        <dbReference type="ChEBI" id="CHEBI:57692"/>
    </cofactor>
</comment>
<keyword evidence="3" id="KW-0274">FAD</keyword>
<dbReference type="STRING" id="655819.J5JA94"/>
<dbReference type="GO" id="GO:0005741">
    <property type="term" value="C:mitochondrial outer membrane"/>
    <property type="evidence" value="ECO:0007669"/>
    <property type="project" value="TreeGrafter"/>
</dbReference>
<dbReference type="Gene3D" id="3.50.50.60">
    <property type="entry name" value="FAD/NAD(P)-binding domain"/>
    <property type="match status" value="2"/>
</dbReference>
<keyword evidence="5" id="KW-0503">Monooxygenase</keyword>
<dbReference type="InterPro" id="IPR036188">
    <property type="entry name" value="FAD/NAD-bd_sf"/>
</dbReference>
<dbReference type="RefSeq" id="XP_008603389.1">
    <property type="nucleotide sequence ID" value="XM_008605167.1"/>
</dbReference>
<dbReference type="HOGENOM" id="CLU_078826_0_0_1"/>
<keyword evidence="4" id="KW-0560">Oxidoreductase</keyword>
<dbReference type="GO" id="GO:0004502">
    <property type="term" value="F:kynurenine 3-monooxygenase activity"/>
    <property type="evidence" value="ECO:0007669"/>
    <property type="project" value="TreeGrafter"/>
</dbReference>
<dbReference type="FunCoup" id="J5JA94">
    <property type="interactions" value="750"/>
</dbReference>
<evidence type="ECO:0000256" key="4">
    <source>
        <dbReference type="ARBA" id="ARBA00023002"/>
    </source>
</evidence>
<dbReference type="OrthoDB" id="10053569at2759"/>
<protein>
    <submittedName>
        <fullName evidence="5">Kynurenine 3-monooxygenase</fullName>
    </submittedName>
</protein>
<evidence type="ECO:0000256" key="3">
    <source>
        <dbReference type="ARBA" id="ARBA00022827"/>
    </source>
</evidence>
<dbReference type="Proteomes" id="UP000002762">
    <property type="component" value="Unassembled WGS sequence"/>
</dbReference>
<dbReference type="PANTHER" id="PTHR46028">
    <property type="entry name" value="KYNURENINE 3-MONOOXYGENASE"/>
    <property type="match status" value="1"/>
</dbReference>
<name>J5JA94_BEAB2</name>
<dbReference type="GO" id="GO:0070189">
    <property type="term" value="P:kynurenine metabolic process"/>
    <property type="evidence" value="ECO:0007669"/>
    <property type="project" value="TreeGrafter"/>
</dbReference>
<dbReference type="PANTHER" id="PTHR46028:SF2">
    <property type="entry name" value="KYNURENINE 3-MONOOXYGENASE"/>
    <property type="match status" value="1"/>
</dbReference>
<dbReference type="Pfam" id="PF13450">
    <property type="entry name" value="NAD_binding_8"/>
    <property type="match status" value="1"/>
</dbReference>
<dbReference type="AlphaFoldDB" id="J5JA94"/>
<evidence type="ECO:0000313" key="6">
    <source>
        <dbReference type="Proteomes" id="UP000002762"/>
    </source>
</evidence>
<dbReference type="SUPFAM" id="SSF51905">
    <property type="entry name" value="FAD/NAD(P)-binding domain"/>
    <property type="match status" value="1"/>
</dbReference>
<evidence type="ECO:0000256" key="2">
    <source>
        <dbReference type="ARBA" id="ARBA00022630"/>
    </source>
</evidence>
<evidence type="ECO:0000313" key="5">
    <source>
        <dbReference type="EMBL" id="EJP60971.1"/>
    </source>
</evidence>
<proteinExistence type="predicted"/>
<gene>
    <name evidence="5" type="ORF">BBA_10070</name>
</gene>
<keyword evidence="6" id="KW-1185">Reference proteome</keyword>
<dbReference type="GeneID" id="19893082"/>
<dbReference type="EMBL" id="JH725234">
    <property type="protein sequence ID" value="EJP60971.1"/>
    <property type="molecule type" value="Genomic_DNA"/>
</dbReference>
<organism evidence="5 6">
    <name type="scientific">Beauveria bassiana (strain ARSEF 2860)</name>
    <name type="common">White muscardine disease fungus</name>
    <name type="synonym">Tritirachium shiotae</name>
    <dbReference type="NCBI Taxonomy" id="655819"/>
    <lineage>
        <taxon>Eukaryota</taxon>
        <taxon>Fungi</taxon>
        <taxon>Dikarya</taxon>
        <taxon>Ascomycota</taxon>
        <taxon>Pezizomycotina</taxon>
        <taxon>Sordariomycetes</taxon>
        <taxon>Hypocreomycetidae</taxon>
        <taxon>Hypocreales</taxon>
        <taxon>Cordycipitaceae</taxon>
        <taxon>Beauveria</taxon>
    </lineage>
</organism>
<keyword evidence="2" id="KW-0285">Flavoprotein</keyword>
<evidence type="ECO:0000256" key="1">
    <source>
        <dbReference type="ARBA" id="ARBA00001974"/>
    </source>
</evidence>
<sequence>MAIVGAGPVGSLAALYAAQRGYNVEVYELRPERGMKALRKAEQPDLLQRVIDASIPIRGRMIHGKKSFGDTFELSEGFDTLDNFVRANFHGTALFEDEDWLSHSAEVKFDMMLGADGAHSTVRYNMMKVSCMDYQHEYIELLWCEFNIKPGKAHNDGARGWKIMPNYLHIWPAGDFAFIAIPNKVRYFEFSARKFLCLPSLTGLGRLFACTVFMPAGIFATLKADESQIPSIFDANFPGVRNHISDKYLIQSLHESPQQPLISVKCRPYHFGSSGVILGDAAHAMLPFYQGMNVGTAMGKKAFRFST</sequence>
<accession>J5JA94</accession>
<dbReference type="InParanoid" id="J5JA94"/>